<dbReference type="EMBL" id="ATAX01000008">
    <property type="protein sequence ID" value="EWM54798.1"/>
    <property type="molecule type" value="Genomic_DNA"/>
</dbReference>
<organism evidence="1 2">
    <name type="scientific">Ruminococcus flavefaciens 007c</name>
    <dbReference type="NCBI Taxonomy" id="1341157"/>
    <lineage>
        <taxon>Bacteria</taxon>
        <taxon>Bacillati</taxon>
        <taxon>Bacillota</taxon>
        <taxon>Clostridia</taxon>
        <taxon>Eubacteriales</taxon>
        <taxon>Oscillospiraceae</taxon>
        <taxon>Ruminococcus</taxon>
    </lineage>
</organism>
<proteinExistence type="predicted"/>
<reference evidence="1 2" key="1">
    <citation type="journal article" date="2014" name="PLoS ONE">
        <title>Rumen cellulosomics: divergent fiber-degrading strategies revealed by comparative genome-wide analysis of six ruminococcal strains.</title>
        <authorList>
            <person name="Dassa B."/>
            <person name="Borovok I."/>
            <person name="Ruimy-Israeli V."/>
            <person name="Lamed R."/>
            <person name="Flint H.J."/>
            <person name="Duncan S.H."/>
            <person name="Henrissat B."/>
            <person name="Coutinho P."/>
            <person name="Morrison M."/>
            <person name="Mosoni P."/>
            <person name="Yeoman C.J."/>
            <person name="White B.A."/>
            <person name="Bayer E.A."/>
        </authorList>
    </citation>
    <scope>NUCLEOTIDE SEQUENCE [LARGE SCALE GENOMIC DNA]</scope>
    <source>
        <strain evidence="1 2">007c</strain>
    </source>
</reference>
<dbReference type="Proteomes" id="UP000019365">
    <property type="component" value="Unassembled WGS sequence"/>
</dbReference>
<keyword evidence="2" id="KW-1185">Reference proteome</keyword>
<comment type="caution">
    <text evidence="1">The sequence shown here is derived from an EMBL/GenBank/DDBJ whole genome shotgun (WGS) entry which is preliminary data.</text>
</comment>
<evidence type="ECO:0000313" key="1">
    <source>
        <dbReference type="EMBL" id="EWM54798.1"/>
    </source>
</evidence>
<gene>
    <name evidence="1" type="ORF">RF007C_10700</name>
</gene>
<name>W7ULY8_RUMFL</name>
<dbReference type="PATRIC" id="fig|1341157.4.peg.415"/>
<accession>W7ULY8</accession>
<dbReference type="RefSeq" id="WP_037296781.1">
    <property type="nucleotide sequence ID" value="NZ_ATAX01000008.1"/>
</dbReference>
<protein>
    <submittedName>
        <fullName evidence="1">Uncharacterized protein</fullName>
    </submittedName>
</protein>
<sequence length="382" mass="44303">MKYRSIVIAAAVMRCCMIFVGCSYQHHGSTAESTVSNELIVQKINDYMNDKYGFTPEFRSIYPKKEVGGAESRIYTANCIYMLREFSVNADFSDPDNVYCSDTYQSDEISSDMEKWFSEQCPENKNVRFINSVGDMFYKYFHDYYDKTNLFDFLKGQYYTVYVLYTGHDVSDEAQYKFLDELTRNDIGYRCMFISCYTDNDVEKLKEREFLNEYDGVKFAPYIEEYYFVTANNGAEKNAEYYRMNIQEANGFLYSVMDDDFLKCGKTAEINFERTEELNELPGAASPCWHLTGPPANLRIYVPMDLIELQRDANAAADILPLERKVCGVFREKGKAVRKAVGVYAVGDYICFDLNSRSGEKNDTDVVMGVFDDRLYERITDF</sequence>
<evidence type="ECO:0000313" key="2">
    <source>
        <dbReference type="Proteomes" id="UP000019365"/>
    </source>
</evidence>
<dbReference type="AlphaFoldDB" id="W7ULY8"/>